<gene>
    <name evidence="8" type="ORF">SAMN02927921_01437</name>
</gene>
<evidence type="ECO:0000256" key="1">
    <source>
        <dbReference type="ARBA" id="ARBA00004651"/>
    </source>
</evidence>
<dbReference type="Proteomes" id="UP000182248">
    <property type="component" value="Unassembled WGS sequence"/>
</dbReference>
<organism evidence="8 9">
    <name type="scientific">Sinomicrobium oceani</name>
    <dbReference type="NCBI Taxonomy" id="1150368"/>
    <lineage>
        <taxon>Bacteria</taxon>
        <taxon>Pseudomonadati</taxon>
        <taxon>Bacteroidota</taxon>
        <taxon>Flavobacteriia</taxon>
        <taxon>Flavobacteriales</taxon>
        <taxon>Flavobacteriaceae</taxon>
        <taxon>Sinomicrobium</taxon>
    </lineage>
</organism>
<dbReference type="PANTHER" id="PTHR36115">
    <property type="entry name" value="PROLINE-RICH ANTIGEN HOMOLOG-RELATED"/>
    <property type="match status" value="1"/>
</dbReference>
<feature type="transmembrane region" description="Helical" evidence="6">
    <location>
        <begin position="62"/>
        <end position="80"/>
    </location>
</feature>
<sequence>MQRKYHYPSEKAYASKGKRLANLVVDRIIIYIVTFLLGIFAYIISEFLGIHDFLVFIEQMNAFEELLFSILLTLLYYTVMEATTGRTIGKLVTNTTVINEDEQKIDFGQAFLRSLCRLIPFEAFSFLGSEGRGWHDSIPKTFVVDIKKYEEEKQIQQGLDQLGTNTQEL</sequence>
<evidence type="ECO:0000313" key="9">
    <source>
        <dbReference type="Proteomes" id="UP000182248"/>
    </source>
</evidence>
<dbReference type="AlphaFoldDB" id="A0A1K1NW18"/>
<reference evidence="8 9" key="1">
    <citation type="submission" date="2016-11" db="EMBL/GenBank/DDBJ databases">
        <authorList>
            <person name="Jaros S."/>
            <person name="Januszkiewicz K."/>
            <person name="Wedrychowicz H."/>
        </authorList>
    </citation>
    <scope>NUCLEOTIDE SEQUENCE [LARGE SCALE GENOMIC DNA]</scope>
    <source>
        <strain evidence="8 9">CGMCC 1.12145</strain>
    </source>
</reference>
<dbReference type="OrthoDB" id="762068at2"/>
<dbReference type="GO" id="GO:0005886">
    <property type="term" value="C:plasma membrane"/>
    <property type="evidence" value="ECO:0007669"/>
    <property type="project" value="UniProtKB-SubCell"/>
</dbReference>
<keyword evidence="2" id="KW-1003">Cell membrane</keyword>
<comment type="subcellular location">
    <subcellularLocation>
        <location evidence="1">Cell membrane</location>
        <topology evidence="1">Multi-pass membrane protein</topology>
    </subcellularLocation>
</comment>
<feature type="transmembrane region" description="Helical" evidence="6">
    <location>
        <begin position="28"/>
        <end position="50"/>
    </location>
</feature>
<protein>
    <submittedName>
        <fullName evidence="8">Uncharacterized membrane protein YckC, RDD family</fullName>
    </submittedName>
</protein>
<evidence type="ECO:0000259" key="7">
    <source>
        <dbReference type="Pfam" id="PF06271"/>
    </source>
</evidence>
<evidence type="ECO:0000256" key="2">
    <source>
        <dbReference type="ARBA" id="ARBA00022475"/>
    </source>
</evidence>
<keyword evidence="3 6" id="KW-0812">Transmembrane</keyword>
<dbReference type="Pfam" id="PF06271">
    <property type="entry name" value="RDD"/>
    <property type="match status" value="1"/>
</dbReference>
<proteinExistence type="predicted"/>
<keyword evidence="9" id="KW-1185">Reference proteome</keyword>
<evidence type="ECO:0000313" key="8">
    <source>
        <dbReference type="EMBL" id="SFW38606.1"/>
    </source>
</evidence>
<name>A0A1K1NW18_9FLAO</name>
<dbReference type="EMBL" id="FPJE01000006">
    <property type="protein sequence ID" value="SFW38606.1"/>
    <property type="molecule type" value="Genomic_DNA"/>
</dbReference>
<evidence type="ECO:0000256" key="3">
    <source>
        <dbReference type="ARBA" id="ARBA00022692"/>
    </source>
</evidence>
<keyword evidence="4 6" id="KW-1133">Transmembrane helix</keyword>
<evidence type="ECO:0000256" key="4">
    <source>
        <dbReference type="ARBA" id="ARBA00022989"/>
    </source>
</evidence>
<evidence type="ECO:0000256" key="6">
    <source>
        <dbReference type="SAM" id="Phobius"/>
    </source>
</evidence>
<dbReference type="RefSeq" id="WP_072316672.1">
    <property type="nucleotide sequence ID" value="NZ_FPJE01000006.1"/>
</dbReference>
<feature type="domain" description="RDD" evidence="7">
    <location>
        <begin position="13"/>
        <end position="127"/>
    </location>
</feature>
<dbReference type="InterPro" id="IPR010432">
    <property type="entry name" value="RDD"/>
</dbReference>
<dbReference type="InterPro" id="IPR051791">
    <property type="entry name" value="Pra-immunoreactive"/>
</dbReference>
<keyword evidence="5 6" id="KW-0472">Membrane</keyword>
<dbReference type="PANTHER" id="PTHR36115:SF4">
    <property type="entry name" value="MEMBRANE PROTEIN"/>
    <property type="match status" value="1"/>
</dbReference>
<evidence type="ECO:0000256" key="5">
    <source>
        <dbReference type="ARBA" id="ARBA00023136"/>
    </source>
</evidence>
<dbReference type="STRING" id="1150368.SAMN02927921_01437"/>
<accession>A0A1K1NW18</accession>